<evidence type="ECO:0000256" key="9">
    <source>
        <dbReference type="ARBA" id="ARBA00038963"/>
    </source>
</evidence>
<evidence type="ECO:0000256" key="10">
    <source>
        <dbReference type="ARBA" id="ARBA00048843"/>
    </source>
</evidence>
<dbReference type="Pfam" id="PF08240">
    <property type="entry name" value="ADH_N"/>
    <property type="match status" value="1"/>
</dbReference>
<dbReference type="Gene3D" id="3.40.50.720">
    <property type="entry name" value="NAD(P)-binding Rossmann-like Domain"/>
    <property type="match status" value="1"/>
</dbReference>
<evidence type="ECO:0000256" key="3">
    <source>
        <dbReference type="ARBA" id="ARBA00022832"/>
    </source>
</evidence>
<reference evidence="12 13" key="1">
    <citation type="submission" date="2023-11" db="EMBL/GenBank/DDBJ databases">
        <title>Coraliomargarita sp. nov., isolated from marine algae.</title>
        <authorList>
            <person name="Lee J.K."/>
            <person name="Baek J.H."/>
            <person name="Kim J.M."/>
            <person name="Choi D.G."/>
            <person name="Jeon C.O."/>
        </authorList>
    </citation>
    <scope>NUCLEOTIDE SEQUENCE [LARGE SCALE GENOMIC DNA]</scope>
    <source>
        <strain evidence="12 13">J2-16</strain>
    </source>
</reference>
<evidence type="ECO:0000256" key="7">
    <source>
        <dbReference type="ARBA" id="ARBA00023098"/>
    </source>
</evidence>
<keyword evidence="6" id="KW-0560">Oxidoreductase</keyword>
<dbReference type="EMBL" id="CP138858">
    <property type="protein sequence ID" value="WPJ97616.1"/>
    <property type="molecule type" value="Genomic_DNA"/>
</dbReference>
<accession>A0ABZ0RN20</accession>
<dbReference type="RefSeq" id="WP_319834454.1">
    <property type="nucleotide sequence ID" value="NZ_CP138858.1"/>
</dbReference>
<evidence type="ECO:0000256" key="2">
    <source>
        <dbReference type="ARBA" id="ARBA00022516"/>
    </source>
</evidence>
<keyword evidence="2" id="KW-0444">Lipid biosynthesis</keyword>
<dbReference type="PANTHER" id="PTHR43981">
    <property type="entry name" value="ENOYL-[ACYL-CARRIER-PROTEIN] REDUCTASE, MITOCHONDRIAL"/>
    <property type="match status" value="1"/>
</dbReference>
<evidence type="ECO:0000256" key="6">
    <source>
        <dbReference type="ARBA" id="ARBA00023002"/>
    </source>
</evidence>
<keyword evidence="3" id="KW-0276">Fatty acid metabolism</keyword>
<dbReference type="InterPro" id="IPR013154">
    <property type="entry name" value="ADH-like_N"/>
</dbReference>
<dbReference type="EC" id="1.3.1.104" evidence="9"/>
<organism evidence="12 13">
    <name type="scientific">Coraliomargarita algicola</name>
    <dbReference type="NCBI Taxonomy" id="3092156"/>
    <lineage>
        <taxon>Bacteria</taxon>
        <taxon>Pseudomonadati</taxon>
        <taxon>Verrucomicrobiota</taxon>
        <taxon>Opitutia</taxon>
        <taxon>Puniceicoccales</taxon>
        <taxon>Coraliomargaritaceae</taxon>
        <taxon>Coraliomargarita</taxon>
    </lineage>
</organism>
<sequence length="341" mass="36628">MQQIAIRHHSFGKPLEVLQLEQIAQPEPQAGEVRVRLELATINPSDYGMIGGSYGSLRELPAVAGREGVGVVEALGSGVTGLEIGTRVRFPGEDGAWQASACVAAEDLLVVPSEVPVEQAAISFINPPTAYCLLRKVVDLQAGDWVVQNAGNSAVGLSVIQMAKAFGLKTISQVRREELVEPLKAMGADHVVIEGSGWAKGIAELTAGAPVRLALNSIGGESAIDQIKALGEGGTQVTFGGMVGDKVRFPTRFLIFNDVRLTGFWWDQYGKRHGVEAVREVMTEVYAMMADGRLKLPIEKTYSFAEYKAAIEHDGQPRLGKILLQPTSPEVKHPHVNPCGE</sequence>
<dbReference type="Proteomes" id="UP001324993">
    <property type="component" value="Chromosome"/>
</dbReference>
<dbReference type="PANTHER" id="PTHR43981:SF2">
    <property type="entry name" value="ENOYL-[ACYL-CARRIER-PROTEIN] REDUCTASE, MITOCHONDRIAL"/>
    <property type="match status" value="1"/>
</dbReference>
<dbReference type="CDD" id="cd05282">
    <property type="entry name" value="ETR_like"/>
    <property type="match status" value="1"/>
</dbReference>
<evidence type="ECO:0000313" key="12">
    <source>
        <dbReference type="EMBL" id="WPJ97616.1"/>
    </source>
</evidence>
<dbReference type="InterPro" id="IPR020843">
    <property type="entry name" value="ER"/>
</dbReference>
<keyword evidence="5" id="KW-0809">Transit peptide</keyword>
<dbReference type="InterPro" id="IPR011032">
    <property type="entry name" value="GroES-like_sf"/>
</dbReference>
<feature type="domain" description="Enoyl reductase (ER)" evidence="11">
    <location>
        <begin position="13"/>
        <end position="324"/>
    </location>
</feature>
<keyword evidence="7" id="KW-0443">Lipid metabolism</keyword>
<protein>
    <recommendedName>
        <fullName evidence="9">enoyl-[acyl-carrier-protein] reductase</fullName>
        <ecNumber evidence="9">1.3.1.104</ecNumber>
    </recommendedName>
</protein>
<gene>
    <name evidence="12" type="ORF">SH580_07825</name>
</gene>
<dbReference type="InterPro" id="IPR036291">
    <property type="entry name" value="NAD(P)-bd_dom_sf"/>
</dbReference>
<keyword evidence="13" id="KW-1185">Reference proteome</keyword>
<comment type="catalytic activity">
    <reaction evidence="10">
        <text>a 2,3-saturated acyl-[ACP] + NADP(+) = a (2E)-enoyl-[ACP] + NADPH + H(+)</text>
        <dbReference type="Rhea" id="RHEA:22564"/>
        <dbReference type="Rhea" id="RHEA-COMP:9925"/>
        <dbReference type="Rhea" id="RHEA-COMP:9926"/>
        <dbReference type="ChEBI" id="CHEBI:15378"/>
        <dbReference type="ChEBI" id="CHEBI:57783"/>
        <dbReference type="ChEBI" id="CHEBI:58349"/>
        <dbReference type="ChEBI" id="CHEBI:78784"/>
        <dbReference type="ChEBI" id="CHEBI:78785"/>
        <dbReference type="EC" id="1.3.1.104"/>
    </reaction>
</comment>
<name>A0ABZ0RN20_9BACT</name>
<dbReference type="Pfam" id="PF00107">
    <property type="entry name" value="ADH_zinc_N"/>
    <property type="match status" value="1"/>
</dbReference>
<dbReference type="SUPFAM" id="SSF50129">
    <property type="entry name" value="GroES-like"/>
    <property type="match status" value="1"/>
</dbReference>
<evidence type="ECO:0000256" key="1">
    <source>
        <dbReference type="ARBA" id="ARBA00010371"/>
    </source>
</evidence>
<keyword evidence="8" id="KW-0275">Fatty acid biosynthesis</keyword>
<dbReference type="InterPro" id="IPR051034">
    <property type="entry name" value="Mito_Enoyl-ACP_Reductase"/>
</dbReference>
<dbReference type="Gene3D" id="3.90.180.10">
    <property type="entry name" value="Medium-chain alcohol dehydrogenases, catalytic domain"/>
    <property type="match status" value="1"/>
</dbReference>
<proteinExistence type="inferred from homology"/>
<evidence type="ECO:0000256" key="5">
    <source>
        <dbReference type="ARBA" id="ARBA00022946"/>
    </source>
</evidence>
<comment type="similarity">
    <text evidence="1">Belongs to the zinc-containing alcohol dehydrogenase family. Quinone oxidoreductase subfamily.</text>
</comment>
<evidence type="ECO:0000256" key="4">
    <source>
        <dbReference type="ARBA" id="ARBA00022857"/>
    </source>
</evidence>
<dbReference type="SUPFAM" id="SSF51735">
    <property type="entry name" value="NAD(P)-binding Rossmann-fold domains"/>
    <property type="match status" value="1"/>
</dbReference>
<dbReference type="InterPro" id="IPR013149">
    <property type="entry name" value="ADH-like_C"/>
</dbReference>
<evidence type="ECO:0000256" key="8">
    <source>
        <dbReference type="ARBA" id="ARBA00023160"/>
    </source>
</evidence>
<keyword evidence="4" id="KW-0521">NADP</keyword>
<evidence type="ECO:0000259" key="11">
    <source>
        <dbReference type="SMART" id="SM00829"/>
    </source>
</evidence>
<dbReference type="SMART" id="SM00829">
    <property type="entry name" value="PKS_ER"/>
    <property type="match status" value="1"/>
</dbReference>
<evidence type="ECO:0000313" key="13">
    <source>
        <dbReference type="Proteomes" id="UP001324993"/>
    </source>
</evidence>